<dbReference type="Proteomes" id="UP001515480">
    <property type="component" value="Unassembled WGS sequence"/>
</dbReference>
<accession>A0AB34JNX8</accession>
<proteinExistence type="predicted"/>
<feature type="region of interest" description="Disordered" evidence="1">
    <location>
        <begin position="1"/>
        <end position="28"/>
    </location>
</feature>
<evidence type="ECO:0000313" key="3">
    <source>
        <dbReference type="Proteomes" id="UP001515480"/>
    </source>
</evidence>
<gene>
    <name evidence="2" type="ORF">AB1Y20_018473</name>
</gene>
<comment type="caution">
    <text evidence="2">The sequence shown here is derived from an EMBL/GenBank/DDBJ whole genome shotgun (WGS) entry which is preliminary data.</text>
</comment>
<dbReference type="EMBL" id="JBGBPQ010000005">
    <property type="protein sequence ID" value="KAL1523536.1"/>
    <property type="molecule type" value="Genomic_DNA"/>
</dbReference>
<name>A0AB34JNX8_PRYPA</name>
<protein>
    <submittedName>
        <fullName evidence="2">Uncharacterized protein</fullName>
    </submittedName>
</protein>
<reference evidence="2 3" key="1">
    <citation type="journal article" date="2024" name="Science">
        <title>Giant polyketide synthase enzymes in the biosynthesis of giant marine polyether toxins.</title>
        <authorList>
            <person name="Fallon T.R."/>
            <person name="Shende V.V."/>
            <person name="Wierzbicki I.H."/>
            <person name="Pendleton A.L."/>
            <person name="Watervoot N.F."/>
            <person name="Auber R.P."/>
            <person name="Gonzalez D.J."/>
            <person name="Wisecaver J.H."/>
            <person name="Moore B.S."/>
        </authorList>
    </citation>
    <scope>NUCLEOTIDE SEQUENCE [LARGE SCALE GENOMIC DNA]</scope>
    <source>
        <strain evidence="2 3">12B1</strain>
    </source>
</reference>
<feature type="compositionally biased region" description="Pro residues" evidence="1">
    <location>
        <begin position="1"/>
        <end position="12"/>
    </location>
</feature>
<sequence>MAPCGDHPPPGIARPAPRAATPHPPVAVRPTAGSAAFIAREHWPDEQCLEHGGAGWTVIVRSVSQHTAVVDFPHARAPSGAPFAPTRVPLYMLRMQP</sequence>
<dbReference type="AlphaFoldDB" id="A0AB34JNX8"/>
<evidence type="ECO:0000256" key="1">
    <source>
        <dbReference type="SAM" id="MobiDB-lite"/>
    </source>
</evidence>
<organism evidence="2 3">
    <name type="scientific">Prymnesium parvum</name>
    <name type="common">Toxic golden alga</name>
    <dbReference type="NCBI Taxonomy" id="97485"/>
    <lineage>
        <taxon>Eukaryota</taxon>
        <taxon>Haptista</taxon>
        <taxon>Haptophyta</taxon>
        <taxon>Prymnesiophyceae</taxon>
        <taxon>Prymnesiales</taxon>
        <taxon>Prymnesiaceae</taxon>
        <taxon>Prymnesium</taxon>
    </lineage>
</organism>
<evidence type="ECO:0000313" key="2">
    <source>
        <dbReference type="EMBL" id="KAL1523536.1"/>
    </source>
</evidence>
<keyword evidence="3" id="KW-1185">Reference proteome</keyword>